<accession>A0A820KRI0</accession>
<gene>
    <name evidence="1" type="ORF">KXQ929_LOCUS48003</name>
</gene>
<name>A0A820KRI0_9BILA</name>
<evidence type="ECO:0000313" key="1">
    <source>
        <dbReference type="EMBL" id="CAF4346263.1"/>
    </source>
</evidence>
<protein>
    <submittedName>
        <fullName evidence="1">Uncharacterized protein</fullName>
    </submittedName>
</protein>
<dbReference type="Proteomes" id="UP000663868">
    <property type="component" value="Unassembled WGS sequence"/>
</dbReference>
<feature type="non-terminal residue" evidence="1">
    <location>
        <position position="122"/>
    </location>
</feature>
<comment type="caution">
    <text evidence="1">The sequence shown here is derived from an EMBL/GenBank/DDBJ whole genome shotgun (WGS) entry which is preliminary data.</text>
</comment>
<organism evidence="1 2">
    <name type="scientific">Adineta steineri</name>
    <dbReference type="NCBI Taxonomy" id="433720"/>
    <lineage>
        <taxon>Eukaryota</taxon>
        <taxon>Metazoa</taxon>
        <taxon>Spiralia</taxon>
        <taxon>Gnathifera</taxon>
        <taxon>Rotifera</taxon>
        <taxon>Eurotatoria</taxon>
        <taxon>Bdelloidea</taxon>
        <taxon>Adinetida</taxon>
        <taxon>Adinetidae</taxon>
        <taxon>Adineta</taxon>
    </lineage>
</organism>
<evidence type="ECO:0000313" key="2">
    <source>
        <dbReference type="Proteomes" id="UP000663868"/>
    </source>
</evidence>
<proteinExistence type="predicted"/>
<sequence>MSDETENDTIIINGEKSLENISQQKRRVHFPTDESQLRMISIAPEPLANQPLSSLGVIIQRYRAACQRLQIRPLNCLLEQLNTIDDKRKSFFDRLDCLKVVNERLDLKHLDAIEEILSRCRL</sequence>
<reference evidence="1" key="1">
    <citation type="submission" date="2021-02" db="EMBL/GenBank/DDBJ databases">
        <authorList>
            <person name="Nowell W R."/>
        </authorList>
    </citation>
    <scope>NUCLEOTIDE SEQUENCE</scope>
</reference>
<dbReference type="AlphaFoldDB" id="A0A820KRI0"/>
<dbReference type="EMBL" id="CAJOBB010018166">
    <property type="protein sequence ID" value="CAF4346263.1"/>
    <property type="molecule type" value="Genomic_DNA"/>
</dbReference>